<dbReference type="PANTHER" id="PTHR43080:SF2">
    <property type="entry name" value="CBS DOMAIN-CONTAINING PROTEIN"/>
    <property type="match status" value="1"/>
</dbReference>
<evidence type="ECO:0000313" key="5">
    <source>
        <dbReference type="Proteomes" id="UP000249169"/>
    </source>
</evidence>
<gene>
    <name evidence="4" type="ORF">DL240_18645</name>
</gene>
<dbReference type="CDD" id="cd04622">
    <property type="entry name" value="CBS_pair_HRP1_like"/>
    <property type="match status" value="1"/>
</dbReference>
<dbReference type="PROSITE" id="PS51371">
    <property type="entry name" value="CBS"/>
    <property type="match status" value="2"/>
</dbReference>
<evidence type="ECO:0000313" key="4">
    <source>
        <dbReference type="EMBL" id="RAL20129.1"/>
    </source>
</evidence>
<evidence type="ECO:0000256" key="2">
    <source>
        <dbReference type="PROSITE-ProRule" id="PRU00703"/>
    </source>
</evidence>
<dbReference type="Pfam" id="PF00571">
    <property type="entry name" value="CBS"/>
    <property type="match status" value="2"/>
</dbReference>
<keyword evidence="1 2" id="KW-0129">CBS domain</keyword>
<evidence type="ECO:0000259" key="3">
    <source>
        <dbReference type="PROSITE" id="PS51371"/>
    </source>
</evidence>
<dbReference type="Gene3D" id="3.10.580.10">
    <property type="entry name" value="CBS-domain"/>
    <property type="match status" value="1"/>
</dbReference>
<organism evidence="4 5">
    <name type="scientific">Lujinxingia litoralis</name>
    <dbReference type="NCBI Taxonomy" id="2211119"/>
    <lineage>
        <taxon>Bacteria</taxon>
        <taxon>Deltaproteobacteria</taxon>
        <taxon>Bradymonadales</taxon>
        <taxon>Lujinxingiaceae</taxon>
        <taxon>Lujinxingia</taxon>
    </lineage>
</organism>
<dbReference type="PANTHER" id="PTHR43080">
    <property type="entry name" value="CBS DOMAIN-CONTAINING PROTEIN CBSX3, MITOCHONDRIAL"/>
    <property type="match status" value="1"/>
</dbReference>
<keyword evidence="5" id="KW-1185">Reference proteome</keyword>
<dbReference type="Proteomes" id="UP000249169">
    <property type="component" value="Unassembled WGS sequence"/>
</dbReference>
<feature type="domain" description="CBS" evidence="3">
    <location>
        <begin position="75"/>
        <end position="133"/>
    </location>
</feature>
<dbReference type="OrthoDB" id="9802114at2"/>
<feature type="domain" description="CBS" evidence="3">
    <location>
        <begin position="7"/>
        <end position="66"/>
    </location>
</feature>
<dbReference type="EMBL" id="QHKO01000014">
    <property type="protein sequence ID" value="RAL20129.1"/>
    <property type="molecule type" value="Genomic_DNA"/>
</dbReference>
<protein>
    <submittedName>
        <fullName evidence="4">CBS domain-containing protein</fullName>
    </submittedName>
</protein>
<dbReference type="SMART" id="SM00116">
    <property type="entry name" value="CBS"/>
    <property type="match status" value="2"/>
</dbReference>
<accession>A0A328C1G2</accession>
<comment type="caution">
    <text evidence="4">The sequence shown here is derived from an EMBL/GenBank/DDBJ whole genome shotgun (WGS) entry which is preliminary data.</text>
</comment>
<evidence type="ECO:0000256" key="1">
    <source>
        <dbReference type="ARBA" id="ARBA00023122"/>
    </source>
</evidence>
<name>A0A328C1G2_9DELT</name>
<proteinExistence type="predicted"/>
<dbReference type="InterPro" id="IPR000644">
    <property type="entry name" value="CBS_dom"/>
</dbReference>
<dbReference type="SUPFAM" id="SSF54631">
    <property type="entry name" value="CBS-domain pair"/>
    <property type="match status" value="1"/>
</dbReference>
<dbReference type="RefSeq" id="WP_111731410.1">
    <property type="nucleotide sequence ID" value="NZ_QHKO01000014.1"/>
</dbReference>
<dbReference type="InterPro" id="IPR051257">
    <property type="entry name" value="Diverse_CBS-Domain"/>
</dbReference>
<sequence length="148" mass="15814">MNVYEAMTADPVTCSPGDSIESVAKKMQDFDCGLVPVVNKNGSPNPIGVITDRDIVCRLIAQGKDLQKCTVADAMTDTVITIEHAAPLTNALNLMESNQLRRIVVVNDNDEVSGVISQADIARQASHELTGEVVERVSTPSPGPSMLH</sequence>
<dbReference type="AlphaFoldDB" id="A0A328C1G2"/>
<reference evidence="4 5" key="1">
    <citation type="submission" date="2018-05" db="EMBL/GenBank/DDBJ databases">
        <title>Lujinxingia marina gen. nov. sp. nov., a new facultative anaerobic member of the class Deltaproteobacteria, and proposal of Lujinxingaceae fam. nov.</title>
        <authorList>
            <person name="Li C.-M."/>
        </authorList>
    </citation>
    <scope>NUCLEOTIDE SEQUENCE [LARGE SCALE GENOMIC DNA]</scope>
    <source>
        <strain evidence="4 5">B210</strain>
    </source>
</reference>
<dbReference type="InterPro" id="IPR046342">
    <property type="entry name" value="CBS_dom_sf"/>
</dbReference>